<feature type="transmembrane region" description="Helical" evidence="2">
    <location>
        <begin position="359"/>
        <end position="377"/>
    </location>
</feature>
<organism evidence="3 4">
    <name type="scientific">Roseibacillus ishigakijimensis</name>
    <dbReference type="NCBI Taxonomy" id="454146"/>
    <lineage>
        <taxon>Bacteria</taxon>
        <taxon>Pseudomonadati</taxon>
        <taxon>Verrucomicrobiota</taxon>
        <taxon>Verrucomicrobiia</taxon>
        <taxon>Verrucomicrobiales</taxon>
        <taxon>Verrucomicrobiaceae</taxon>
        <taxon>Roseibacillus</taxon>
    </lineage>
</organism>
<feature type="transmembrane region" description="Helical" evidence="2">
    <location>
        <begin position="129"/>
        <end position="145"/>
    </location>
</feature>
<feature type="transmembrane region" description="Helical" evidence="2">
    <location>
        <begin position="297"/>
        <end position="319"/>
    </location>
</feature>
<dbReference type="RefSeq" id="WP_377174644.1">
    <property type="nucleotide sequence ID" value="NZ_JBHUJA010000048.1"/>
</dbReference>
<evidence type="ECO:0000256" key="1">
    <source>
        <dbReference type="SAM" id="MobiDB-lite"/>
    </source>
</evidence>
<feature type="transmembrane region" description="Helical" evidence="2">
    <location>
        <begin position="150"/>
        <end position="170"/>
    </location>
</feature>
<proteinExistence type="predicted"/>
<protein>
    <submittedName>
        <fullName evidence="3">Uncharacterized protein</fullName>
    </submittedName>
</protein>
<dbReference type="Proteomes" id="UP000604083">
    <property type="component" value="Unassembled WGS sequence"/>
</dbReference>
<name>A0A934VMR6_9BACT</name>
<feature type="region of interest" description="Disordered" evidence="1">
    <location>
        <begin position="508"/>
        <end position="528"/>
    </location>
</feature>
<keyword evidence="2" id="KW-0812">Transmembrane</keyword>
<evidence type="ECO:0000313" key="4">
    <source>
        <dbReference type="Proteomes" id="UP000604083"/>
    </source>
</evidence>
<sequence length="528" mass="58620">MRFSPVLGWVLAYLVLAFLFLSPEVGNHSEAEDAFTYAREVEVEGYREILHPHHRLYHPLIKAVYELSGAERSYPVLVAVSQGAALLALFFFSLLLRELGVKGEGRRFVFVAGLAFSYGFWRYTHEVEAYTVGSAVAMMILWLFFRCRGAWRGVVMAVGLVLALNVHRALGPPLLLAGGTLLVGQKEWRSLALFVISAGGLYLAAEWTAGQVGEPSRQGPEFSGFFYEEQTVERSQDRAGTKLSPASLPKAAIGLGSSVVATNLLMGVDPVFEFLQKRLFPYRFLQEERLLAQGQPIWFQALWALLLVATLAGIAFFLWQVVRDWQQWRTWAPASWALLVATGGYAGMIVIFEPGNPEMWLLGVPFFWLVAALLMRAVSTRSLAVWTVVFAGGNFLGGMALLAEEEKDYHFVTSRFIRAEGRPQDWYLLGYRGAVQARFVRYRVGALQVVPLPRESEKFASFYHELTGELSRGRRVFVHTTVLERPASFGVSLADFGLSYRPGPTPGGGGEIVLAAPGDEPHSVNSAR</sequence>
<feature type="transmembrane region" description="Helical" evidence="2">
    <location>
        <begin position="331"/>
        <end position="352"/>
    </location>
</feature>
<keyword evidence="2" id="KW-0472">Membrane</keyword>
<feature type="transmembrane region" description="Helical" evidence="2">
    <location>
        <begin position="74"/>
        <end position="96"/>
    </location>
</feature>
<comment type="caution">
    <text evidence="3">The sequence shown here is derived from an EMBL/GenBank/DDBJ whole genome shotgun (WGS) entry which is preliminary data.</text>
</comment>
<reference evidence="3" key="1">
    <citation type="submission" date="2021-01" db="EMBL/GenBank/DDBJ databases">
        <title>Modified the classification status of verrucomicrobia.</title>
        <authorList>
            <person name="Feng X."/>
        </authorList>
    </citation>
    <scope>NUCLEOTIDE SEQUENCE</scope>
    <source>
        <strain evidence="3">KCTC 12986</strain>
    </source>
</reference>
<evidence type="ECO:0000256" key="2">
    <source>
        <dbReference type="SAM" id="Phobius"/>
    </source>
</evidence>
<feature type="transmembrane region" description="Helical" evidence="2">
    <location>
        <begin position="383"/>
        <end position="403"/>
    </location>
</feature>
<feature type="transmembrane region" description="Helical" evidence="2">
    <location>
        <begin position="108"/>
        <end position="123"/>
    </location>
</feature>
<keyword evidence="4" id="KW-1185">Reference proteome</keyword>
<keyword evidence="2" id="KW-1133">Transmembrane helix</keyword>
<dbReference type="EMBL" id="JAENIO010000026">
    <property type="protein sequence ID" value="MBK1834557.1"/>
    <property type="molecule type" value="Genomic_DNA"/>
</dbReference>
<accession>A0A934VMR6</accession>
<evidence type="ECO:0000313" key="3">
    <source>
        <dbReference type="EMBL" id="MBK1834557.1"/>
    </source>
</evidence>
<dbReference type="AlphaFoldDB" id="A0A934VMR6"/>
<gene>
    <name evidence="3" type="ORF">JIN78_10840</name>
</gene>